<dbReference type="PANTHER" id="PTHR24422">
    <property type="entry name" value="CHEMOTAXIS PROTEIN METHYLTRANSFERASE"/>
    <property type="match status" value="1"/>
</dbReference>
<dbReference type="InterPro" id="IPR050903">
    <property type="entry name" value="Bact_Chemotaxis_MeTrfase"/>
</dbReference>
<evidence type="ECO:0000256" key="1">
    <source>
        <dbReference type="PROSITE-ProRule" id="PRU00284"/>
    </source>
</evidence>
<dbReference type="PROSITE" id="PS50112">
    <property type="entry name" value="PAS"/>
    <property type="match status" value="1"/>
</dbReference>
<proteinExistence type="predicted"/>
<keyword evidence="1" id="KW-0807">Transducer</keyword>
<dbReference type="SMART" id="SM00283">
    <property type="entry name" value="MA"/>
    <property type="match status" value="1"/>
</dbReference>
<evidence type="ECO:0000313" key="6">
    <source>
        <dbReference type="Proteomes" id="UP001055117"/>
    </source>
</evidence>
<dbReference type="Gene3D" id="3.30.450.20">
    <property type="entry name" value="PAS domain"/>
    <property type="match status" value="2"/>
</dbReference>
<keyword evidence="6" id="KW-1185">Reference proteome</keyword>
<feature type="domain" description="PAS" evidence="3">
    <location>
        <begin position="22"/>
        <end position="63"/>
    </location>
</feature>
<feature type="domain" description="Methyl-accepting transducer" evidence="2">
    <location>
        <begin position="256"/>
        <end position="487"/>
    </location>
</feature>
<evidence type="ECO:0000259" key="3">
    <source>
        <dbReference type="PROSITE" id="PS50112"/>
    </source>
</evidence>
<dbReference type="Pfam" id="PF08448">
    <property type="entry name" value="PAS_4"/>
    <property type="match status" value="1"/>
</dbReference>
<dbReference type="InterPro" id="IPR000700">
    <property type="entry name" value="PAS-assoc_C"/>
</dbReference>
<evidence type="ECO:0000259" key="2">
    <source>
        <dbReference type="PROSITE" id="PS50111"/>
    </source>
</evidence>
<dbReference type="InterPro" id="IPR004089">
    <property type="entry name" value="MCPsignal_dom"/>
</dbReference>
<dbReference type="PROSITE" id="PS50111">
    <property type="entry name" value="CHEMOTAXIS_TRANSDUC_2"/>
    <property type="match status" value="1"/>
</dbReference>
<name>A0ABQ4QCH9_9HYPH</name>
<feature type="domain" description="PAC" evidence="4">
    <location>
        <begin position="81"/>
        <end position="133"/>
    </location>
</feature>
<dbReference type="PRINTS" id="PR00260">
    <property type="entry name" value="CHEMTRNSDUCR"/>
</dbReference>
<dbReference type="InterPro" id="IPR013655">
    <property type="entry name" value="PAS_fold_3"/>
</dbReference>
<comment type="caution">
    <text evidence="5">The sequence shown here is derived from an EMBL/GenBank/DDBJ whole genome shotgun (WGS) entry which is preliminary data.</text>
</comment>
<organism evidence="5 6">
    <name type="scientific">Methylobacterium cerastii</name>
    <dbReference type="NCBI Taxonomy" id="932741"/>
    <lineage>
        <taxon>Bacteria</taxon>
        <taxon>Pseudomonadati</taxon>
        <taxon>Pseudomonadota</taxon>
        <taxon>Alphaproteobacteria</taxon>
        <taxon>Hyphomicrobiales</taxon>
        <taxon>Methylobacteriaceae</taxon>
        <taxon>Methylobacterium</taxon>
    </lineage>
</organism>
<dbReference type="RefSeq" id="WP_238270941.1">
    <property type="nucleotide sequence ID" value="NZ_BPQG01000007.1"/>
</dbReference>
<dbReference type="InterPro" id="IPR013656">
    <property type="entry name" value="PAS_4"/>
</dbReference>
<dbReference type="InterPro" id="IPR001610">
    <property type="entry name" value="PAC"/>
</dbReference>
<dbReference type="SMART" id="SM00086">
    <property type="entry name" value="PAC"/>
    <property type="match status" value="2"/>
</dbReference>
<dbReference type="CDD" id="cd00130">
    <property type="entry name" value="PAS"/>
    <property type="match status" value="2"/>
</dbReference>
<accession>A0ABQ4QCH9</accession>
<dbReference type="EMBL" id="BPQG01000007">
    <property type="protein sequence ID" value="GJD42945.1"/>
    <property type="molecule type" value="Genomic_DNA"/>
</dbReference>
<reference evidence="5 6" key="1">
    <citation type="journal article" date="2021" name="Front. Microbiol.">
        <title>Comprehensive Comparative Genomics and Phenotyping of Methylobacterium Species.</title>
        <authorList>
            <person name="Alessa O."/>
            <person name="Ogura Y."/>
            <person name="Fujitani Y."/>
            <person name="Takami H."/>
            <person name="Hayashi T."/>
            <person name="Sahin N."/>
            <person name="Tani A."/>
        </authorList>
    </citation>
    <scope>NUCLEOTIDE SEQUENCE [LARGE SCALE GENOMIC DNA]</scope>
    <source>
        <strain evidence="5 6">DSM 23679</strain>
    </source>
</reference>
<dbReference type="SMART" id="SM00091">
    <property type="entry name" value="PAS"/>
    <property type="match status" value="2"/>
</dbReference>
<sequence length="494" mass="52441">MLSLLNRRTSVTSDLLHKSQAVIEFDGSGKIITANANFLATMGYALDEIQGRHHSLFLEPSERTSEAYRLFWEGLSKGKADSAAFRRIAKGGREVWLQASYNPVLDRDGKTVKVVKFATDITAYKLAALDMEGQIAALHRSQAVIDFEPDGTILTANPNFLDAVGYRLDEVQGRHHRMFVTEAERVGPAYQAFWAALARGEFQSAEYLRIGKGGREVWIQATYNPVTDAEGRTTKIVKFATDITEQVHERQRRAEAQRAIGTDLDAIGTATEDVTRQTTDAAATVGRVSGDIQAVASGAEELSASVGEISQQVSHAARIAGQAVEETERTGLIVAGLSSQAAQIGDVVALIQGIAAQTNLLALNATIEAARAGAAGKGFAVVAAEVKALAEQTGKATDQIRTQIAATQNATRDAVDAIASIKTTIQTLSDVSSASAIAAAVEEQSAVTQEISGSMQSASYGVTAIASGMDLIAQASERVDDATRQVRSAARAFG</sequence>
<evidence type="ECO:0000313" key="5">
    <source>
        <dbReference type="EMBL" id="GJD42945.1"/>
    </source>
</evidence>
<dbReference type="InterPro" id="IPR035965">
    <property type="entry name" value="PAS-like_dom_sf"/>
</dbReference>
<dbReference type="SUPFAM" id="SSF55785">
    <property type="entry name" value="PYP-like sensor domain (PAS domain)"/>
    <property type="match status" value="2"/>
</dbReference>
<dbReference type="NCBIfam" id="TIGR00229">
    <property type="entry name" value="sensory_box"/>
    <property type="match status" value="2"/>
</dbReference>
<dbReference type="PANTHER" id="PTHR24422:SF10">
    <property type="entry name" value="CHEMOTAXIS PROTEIN METHYLTRANSFERASE 2"/>
    <property type="match status" value="1"/>
</dbReference>
<dbReference type="Proteomes" id="UP001055117">
    <property type="component" value="Unassembled WGS sequence"/>
</dbReference>
<protein>
    <submittedName>
        <fullName evidence="5">Biofilm dispersion protein BdlA</fullName>
    </submittedName>
</protein>
<dbReference type="PROSITE" id="PS50113">
    <property type="entry name" value="PAC"/>
    <property type="match status" value="2"/>
</dbReference>
<dbReference type="InterPro" id="IPR004090">
    <property type="entry name" value="Chemotax_Me-accpt_rcpt"/>
</dbReference>
<dbReference type="Gene3D" id="1.10.287.950">
    <property type="entry name" value="Methyl-accepting chemotaxis protein"/>
    <property type="match status" value="1"/>
</dbReference>
<dbReference type="Pfam" id="PF08447">
    <property type="entry name" value="PAS_3"/>
    <property type="match status" value="1"/>
</dbReference>
<evidence type="ECO:0000259" key="4">
    <source>
        <dbReference type="PROSITE" id="PS50113"/>
    </source>
</evidence>
<gene>
    <name evidence="5" type="primary">bdlA_3</name>
    <name evidence="5" type="ORF">AFCDBAGC_0787</name>
</gene>
<feature type="domain" description="PAC" evidence="4">
    <location>
        <begin position="203"/>
        <end position="255"/>
    </location>
</feature>
<dbReference type="Pfam" id="PF00015">
    <property type="entry name" value="MCPsignal"/>
    <property type="match status" value="1"/>
</dbReference>
<dbReference type="InterPro" id="IPR000014">
    <property type="entry name" value="PAS"/>
</dbReference>
<dbReference type="SUPFAM" id="SSF58104">
    <property type="entry name" value="Methyl-accepting chemotaxis protein (MCP) signaling domain"/>
    <property type="match status" value="1"/>
</dbReference>